<reference evidence="3" key="1">
    <citation type="submission" date="2020-10" db="EMBL/GenBank/DDBJ databases">
        <title>Ca. Dormibacterota MAGs.</title>
        <authorList>
            <person name="Montgomery K."/>
        </authorList>
    </citation>
    <scope>NUCLEOTIDE SEQUENCE [LARGE SCALE GENOMIC DNA]</scope>
    <source>
        <strain evidence="3">SC8812_S17_10</strain>
    </source>
</reference>
<dbReference type="Gene3D" id="3.90.230.10">
    <property type="entry name" value="Creatinase/methionine aminopeptidase superfamily"/>
    <property type="match status" value="1"/>
</dbReference>
<dbReference type="InterPro" id="IPR000994">
    <property type="entry name" value="Pept_M24"/>
</dbReference>
<dbReference type="SUPFAM" id="SSF55920">
    <property type="entry name" value="Creatinase/aminopeptidase"/>
    <property type="match status" value="1"/>
</dbReference>
<sequence>MPAFPEAEFAQRLAQTRTQMEKRSLDALLVTDPANMYYLTGYNAWSFYVPQAVIVPLADEAPIWVGRGMDAPSAVLTTSLPRDRILSYPDDYVESPTKHPMQHIASVMADSGWSGGRIGVESDAYFFSARDLAVLNESLPEAAFPDAYLLVNWIRTVKSALEIEYMRQAARILERVMRVAVDSVNVGVRECDAAALISQAQISGTPEFGGDAPAAFPAILSGENAATPHALWSDQPFKENTATCLELSGCRMRYHCAMARTVYLGKPPEQIQQLAEVVREGMAAALSVVRPGGRCQDVEAAWRETIGRAGYVKPSRIGYSIGVNYPPNWADHTASLRAGDTTELVPNMTFHLMLGMWMDGWGYEASETFRVTEDGHELFADFPQQLFVKD</sequence>
<accession>A0A934K9M7</accession>
<dbReference type="InterPro" id="IPR036005">
    <property type="entry name" value="Creatinase/aminopeptidase-like"/>
</dbReference>
<dbReference type="Pfam" id="PF01321">
    <property type="entry name" value="Creatinase_N"/>
    <property type="match status" value="1"/>
</dbReference>
<proteinExistence type="predicted"/>
<organism evidence="3 4">
    <name type="scientific">Candidatus Nephthysia bennettiae</name>
    <dbReference type="NCBI Taxonomy" id="3127016"/>
    <lineage>
        <taxon>Bacteria</taxon>
        <taxon>Bacillati</taxon>
        <taxon>Candidatus Dormiibacterota</taxon>
        <taxon>Candidatus Dormibacteria</taxon>
        <taxon>Candidatus Dormibacterales</taxon>
        <taxon>Candidatus Dormibacteraceae</taxon>
        <taxon>Candidatus Nephthysia</taxon>
    </lineage>
</organism>
<evidence type="ECO:0000259" key="2">
    <source>
        <dbReference type="Pfam" id="PF01321"/>
    </source>
</evidence>
<dbReference type="Pfam" id="PF00557">
    <property type="entry name" value="Peptidase_M24"/>
    <property type="match status" value="1"/>
</dbReference>
<dbReference type="AlphaFoldDB" id="A0A934K9M7"/>
<evidence type="ECO:0000313" key="3">
    <source>
        <dbReference type="EMBL" id="MBJ7598230.1"/>
    </source>
</evidence>
<comment type="caution">
    <text evidence="3">The sequence shown here is derived from an EMBL/GenBank/DDBJ whole genome shotgun (WGS) entry which is preliminary data.</text>
</comment>
<name>A0A934K9M7_9BACT</name>
<dbReference type="SUPFAM" id="SSF53092">
    <property type="entry name" value="Creatinase/prolidase N-terminal domain"/>
    <property type="match status" value="1"/>
</dbReference>
<evidence type="ECO:0000259" key="1">
    <source>
        <dbReference type="Pfam" id="PF00557"/>
    </source>
</evidence>
<dbReference type="PANTHER" id="PTHR46112">
    <property type="entry name" value="AMINOPEPTIDASE"/>
    <property type="match status" value="1"/>
</dbReference>
<dbReference type="InterPro" id="IPR000587">
    <property type="entry name" value="Creatinase_N"/>
</dbReference>
<feature type="domain" description="Peptidase M24" evidence="1">
    <location>
        <begin position="164"/>
        <end position="373"/>
    </location>
</feature>
<protein>
    <submittedName>
        <fullName evidence="3">M24 family metallopeptidase</fullName>
    </submittedName>
</protein>
<feature type="domain" description="Creatinase N-terminal" evidence="2">
    <location>
        <begin position="12"/>
        <end position="157"/>
    </location>
</feature>
<dbReference type="Proteomes" id="UP000612893">
    <property type="component" value="Unassembled WGS sequence"/>
</dbReference>
<evidence type="ECO:0000313" key="4">
    <source>
        <dbReference type="Proteomes" id="UP000612893"/>
    </source>
</evidence>
<dbReference type="Gene3D" id="3.40.350.10">
    <property type="entry name" value="Creatinase/prolidase N-terminal domain"/>
    <property type="match status" value="1"/>
</dbReference>
<gene>
    <name evidence="3" type="ORF">JF922_09120</name>
</gene>
<keyword evidence="4" id="KW-1185">Reference proteome</keyword>
<dbReference type="CDD" id="cd01066">
    <property type="entry name" value="APP_MetAP"/>
    <property type="match status" value="1"/>
</dbReference>
<dbReference type="RefSeq" id="WP_338201063.1">
    <property type="nucleotide sequence ID" value="NZ_JAEKNR010000100.1"/>
</dbReference>
<dbReference type="InterPro" id="IPR029149">
    <property type="entry name" value="Creatin/AminoP/Spt16_N"/>
</dbReference>
<dbReference type="PANTHER" id="PTHR46112:SF2">
    <property type="entry name" value="XAA-PRO AMINOPEPTIDASE P-RELATED"/>
    <property type="match status" value="1"/>
</dbReference>
<dbReference type="InterPro" id="IPR050659">
    <property type="entry name" value="Peptidase_M24B"/>
</dbReference>
<dbReference type="EMBL" id="JAEKNR010000100">
    <property type="protein sequence ID" value="MBJ7598230.1"/>
    <property type="molecule type" value="Genomic_DNA"/>
</dbReference>